<dbReference type="GO" id="GO:0042254">
    <property type="term" value="P:ribosome biogenesis"/>
    <property type="evidence" value="ECO:0007669"/>
    <property type="project" value="InterPro"/>
</dbReference>
<organism evidence="3 4">
    <name type="scientific">Tetrahymena thermophila (strain SB210)</name>
    <dbReference type="NCBI Taxonomy" id="312017"/>
    <lineage>
        <taxon>Eukaryota</taxon>
        <taxon>Sar</taxon>
        <taxon>Alveolata</taxon>
        <taxon>Ciliophora</taxon>
        <taxon>Intramacronucleata</taxon>
        <taxon>Oligohymenophorea</taxon>
        <taxon>Hymenostomatida</taxon>
        <taxon>Tetrahymenina</taxon>
        <taxon>Tetrahymenidae</taxon>
        <taxon>Tetrahymena</taxon>
    </lineage>
</organism>
<dbReference type="GeneID" id="7825716"/>
<evidence type="ECO:0000259" key="2">
    <source>
        <dbReference type="Pfam" id="PF03914"/>
    </source>
</evidence>
<dbReference type="GO" id="GO:0030692">
    <property type="term" value="C:Noc4p-Nop14p complex"/>
    <property type="evidence" value="ECO:0007669"/>
    <property type="project" value="TreeGrafter"/>
</dbReference>
<name>Q23PZ9_TETTS</name>
<reference evidence="4" key="1">
    <citation type="journal article" date="2006" name="PLoS Biol.">
        <title>Macronuclear genome sequence of the ciliate Tetrahymena thermophila, a model eukaryote.</title>
        <authorList>
            <person name="Eisen J.A."/>
            <person name="Coyne R.S."/>
            <person name="Wu M."/>
            <person name="Wu D."/>
            <person name="Thiagarajan M."/>
            <person name="Wortman J.R."/>
            <person name="Badger J.H."/>
            <person name="Ren Q."/>
            <person name="Amedeo P."/>
            <person name="Jones K.M."/>
            <person name="Tallon L.J."/>
            <person name="Delcher A.L."/>
            <person name="Salzberg S.L."/>
            <person name="Silva J.C."/>
            <person name="Haas B.J."/>
            <person name="Majoros W.H."/>
            <person name="Farzad M."/>
            <person name="Carlton J.M."/>
            <person name="Smith R.K. Jr."/>
            <person name="Garg J."/>
            <person name="Pearlman R.E."/>
            <person name="Karrer K.M."/>
            <person name="Sun L."/>
            <person name="Manning G."/>
            <person name="Elde N.C."/>
            <person name="Turkewitz A.P."/>
            <person name="Asai D.J."/>
            <person name="Wilkes D.E."/>
            <person name="Wang Y."/>
            <person name="Cai H."/>
            <person name="Collins K."/>
            <person name="Stewart B.A."/>
            <person name="Lee S.R."/>
            <person name="Wilamowska K."/>
            <person name="Weinberg Z."/>
            <person name="Ruzzo W.L."/>
            <person name="Wloga D."/>
            <person name="Gaertig J."/>
            <person name="Frankel J."/>
            <person name="Tsao C.-C."/>
            <person name="Gorovsky M.A."/>
            <person name="Keeling P.J."/>
            <person name="Waller R.F."/>
            <person name="Patron N.J."/>
            <person name="Cherry J.M."/>
            <person name="Stover N.A."/>
            <person name="Krieger C.J."/>
            <person name="del Toro C."/>
            <person name="Ryder H.F."/>
            <person name="Williamson S.C."/>
            <person name="Barbeau R.A."/>
            <person name="Hamilton E.P."/>
            <person name="Orias E."/>
        </authorList>
    </citation>
    <scope>NUCLEOTIDE SEQUENCE [LARGE SCALE GENOMIC DNA]</scope>
    <source>
        <strain evidence="4">SB210</strain>
    </source>
</reference>
<dbReference type="KEGG" id="tet:TTHERM_00462830"/>
<dbReference type="eggNOG" id="KOG2154">
    <property type="taxonomic scope" value="Eukaryota"/>
</dbReference>
<keyword evidence="4" id="KW-1185">Reference proteome</keyword>
<comment type="similarity">
    <text evidence="1">Belongs to the CBF/MAK21 family.</text>
</comment>
<dbReference type="PANTHER" id="PTHR12455:SF0">
    <property type="entry name" value="NUCLEOLAR COMPLEX PROTEIN 4 HOMOLOG"/>
    <property type="match status" value="1"/>
</dbReference>
<sequence length="538" mass="63562">MSTDMKQICQDIITQKNDLNKINDLLKFALSNDQGDQEEAIKYLRKVFKLFIKGKKLIEFKDLTSFEIQVNNTQYEVFQEFLKKKFIAYVEILKSNIFSTRIGENIKELSLRVLFELSRYHFESIRNSQNMDYSDQTMLYDIMFSIISEIDKFDDILFVLIEYIQNYPDFSIAILKILSKITKKTSSTDIDMQQNIITFTQYIPSLENLEFNSLFLQLEAQKKKVDLIKRKAAYDIDRDGKQIEKPEIDQELYLRKWKDSFSEFIFSIIQKLKQSNNQQLLLNFISGFSKYIFHKMEDPLLLANFLVDVFDSTKDFNMQIISLSQLFILIGKHQLEYPKYYHKLFSLFDQNEKANQRNQTIFLTSHTPKFLKLVETSLKTTKLSHKILSSFIKKILRVAMVHPPNILLWAVSLTINIIKKNPTLVAMLDTQELKEKIQDCFIPDQKDLDNCQAQESFLWELKSIKNHYLNEVEKMVKVLGTKLDVAQFIELESFTDVQYDHFIRLYIDAAKNKKVTFPIENKIENIQQLQLINTTLFE</sequence>
<evidence type="ECO:0000313" key="3">
    <source>
        <dbReference type="EMBL" id="EAR98536.1"/>
    </source>
</evidence>
<dbReference type="InterPro" id="IPR005612">
    <property type="entry name" value="CCAAT-binding_factor"/>
</dbReference>
<accession>Q23PZ9</accession>
<protein>
    <submittedName>
        <fullName evidence="3">CBF/Mak21 family protein</fullName>
    </submittedName>
</protein>
<dbReference type="OrthoDB" id="10263185at2759"/>
<dbReference type="AlphaFoldDB" id="Q23PZ9"/>
<feature type="domain" description="CCAAT-binding factor" evidence="2">
    <location>
        <begin position="320"/>
        <end position="475"/>
    </location>
</feature>
<dbReference type="GO" id="GO:0032040">
    <property type="term" value="C:small-subunit processome"/>
    <property type="evidence" value="ECO:0007669"/>
    <property type="project" value="TreeGrafter"/>
</dbReference>
<dbReference type="HOGENOM" id="CLU_506731_0_0_1"/>
<dbReference type="Proteomes" id="UP000009168">
    <property type="component" value="Unassembled WGS sequence"/>
</dbReference>
<dbReference type="RefSeq" id="XP_001018781.1">
    <property type="nucleotide sequence ID" value="XM_001018781.1"/>
</dbReference>
<evidence type="ECO:0000313" key="4">
    <source>
        <dbReference type="Proteomes" id="UP000009168"/>
    </source>
</evidence>
<dbReference type="InParanoid" id="Q23PZ9"/>
<dbReference type="Pfam" id="PF03914">
    <property type="entry name" value="CBF"/>
    <property type="match status" value="1"/>
</dbReference>
<dbReference type="STRING" id="312017.Q23PZ9"/>
<gene>
    <name evidence="3" type="ORF">TTHERM_00462830</name>
</gene>
<dbReference type="InterPro" id="IPR027193">
    <property type="entry name" value="Noc4"/>
</dbReference>
<proteinExistence type="inferred from homology"/>
<dbReference type="PANTHER" id="PTHR12455">
    <property type="entry name" value="NUCLEOLAR COMPLEX PROTEIN 4"/>
    <property type="match status" value="1"/>
</dbReference>
<evidence type="ECO:0000256" key="1">
    <source>
        <dbReference type="ARBA" id="ARBA00007797"/>
    </source>
</evidence>
<dbReference type="EMBL" id="GG662650">
    <property type="protein sequence ID" value="EAR98536.1"/>
    <property type="molecule type" value="Genomic_DNA"/>
</dbReference>